<proteinExistence type="predicted"/>
<comment type="caution">
    <text evidence="6">The sequence shown here is derived from an EMBL/GenBank/DDBJ whole genome shotgun (WGS) entry which is preliminary data.</text>
</comment>
<dbReference type="SUPFAM" id="SSF102462">
    <property type="entry name" value="Peptidyl-tRNA hydrolase II"/>
    <property type="match status" value="1"/>
</dbReference>
<feature type="transmembrane region" description="Helical" evidence="5">
    <location>
        <begin position="573"/>
        <end position="591"/>
    </location>
</feature>
<gene>
    <name evidence="6" type="ORF">WG66_6187</name>
</gene>
<feature type="region of interest" description="Disordered" evidence="4">
    <location>
        <begin position="228"/>
        <end position="273"/>
    </location>
</feature>
<dbReference type="Gene3D" id="3.40.1490.10">
    <property type="entry name" value="Bit1"/>
    <property type="match status" value="1"/>
</dbReference>
<dbReference type="GO" id="GO:0004045">
    <property type="term" value="F:peptidyl-tRNA hydrolase activity"/>
    <property type="evidence" value="ECO:0007669"/>
    <property type="project" value="UniProtKB-EC"/>
</dbReference>
<dbReference type="InterPro" id="IPR023476">
    <property type="entry name" value="Pep_tRNA_hydro_II_dom_sf"/>
</dbReference>
<accession>A0A0W0FXZ0</accession>
<keyword evidence="5" id="KW-1133">Transmembrane helix</keyword>
<feature type="transmembrane region" description="Helical" evidence="5">
    <location>
        <begin position="424"/>
        <end position="443"/>
    </location>
</feature>
<evidence type="ECO:0000313" key="6">
    <source>
        <dbReference type="EMBL" id="KTB41219.1"/>
    </source>
</evidence>
<feature type="transmembrane region" description="Helical" evidence="5">
    <location>
        <begin position="544"/>
        <end position="561"/>
    </location>
</feature>
<evidence type="ECO:0000256" key="2">
    <source>
        <dbReference type="ARBA" id="ARBA00022801"/>
    </source>
</evidence>
<keyword evidence="2" id="KW-0378">Hydrolase</keyword>
<feature type="transmembrane region" description="Helical" evidence="5">
    <location>
        <begin position="611"/>
        <end position="634"/>
    </location>
</feature>
<evidence type="ECO:0000256" key="4">
    <source>
        <dbReference type="SAM" id="MobiDB-lite"/>
    </source>
</evidence>
<dbReference type="EMBL" id="LATX01001501">
    <property type="protein sequence ID" value="KTB41219.1"/>
    <property type="molecule type" value="Genomic_DNA"/>
</dbReference>
<evidence type="ECO:0000313" key="7">
    <source>
        <dbReference type="Proteomes" id="UP000054988"/>
    </source>
</evidence>
<dbReference type="eggNOG" id="ENOG502RY0B">
    <property type="taxonomic scope" value="Eukaryota"/>
</dbReference>
<feature type="compositionally biased region" description="Basic and acidic residues" evidence="4">
    <location>
        <begin position="37"/>
        <end position="49"/>
    </location>
</feature>
<dbReference type="Pfam" id="PF01981">
    <property type="entry name" value="PTH2"/>
    <property type="match status" value="1"/>
</dbReference>
<comment type="catalytic activity">
    <reaction evidence="3">
        <text>an N-acyl-L-alpha-aminoacyl-tRNA + H2O = an N-acyl-L-amino acid + a tRNA + H(+)</text>
        <dbReference type="Rhea" id="RHEA:54448"/>
        <dbReference type="Rhea" id="RHEA-COMP:10123"/>
        <dbReference type="Rhea" id="RHEA-COMP:13883"/>
        <dbReference type="ChEBI" id="CHEBI:15377"/>
        <dbReference type="ChEBI" id="CHEBI:15378"/>
        <dbReference type="ChEBI" id="CHEBI:59874"/>
        <dbReference type="ChEBI" id="CHEBI:78442"/>
        <dbReference type="ChEBI" id="CHEBI:138191"/>
        <dbReference type="EC" id="3.1.1.29"/>
    </reaction>
</comment>
<feature type="region of interest" description="Disordered" evidence="4">
    <location>
        <begin position="37"/>
        <end position="62"/>
    </location>
</feature>
<dbReference type="InterPro" id="IPR040410">
    <property type="entry name" value="UPF0658_Golgi"/>
</dbReference>
<dbReference type="PANTHER" id="PTHR34391">
    <property type="entry name" value="UPF0658 GOLGI APPARATUS MEMBRANE PROTEIN C1952.10C-RELATED"/>
    <property type="match status" value="1"/>
</dbReference>
<name>A0A0W0FXZ0_MONRR</name>
<sequence>MRFEQAPFYVGVVTVALSVGYFAGSRSSKLRDQIEPVPTKIKEELSREDEASDSESEISSVAGDQDLSSVELLPEDECKLVLVVRSDLGMSTGKIAAQLATRLKPVIQADVSGLGAQKTCYLGMLQNLTSFQHSGVKALGKVWARQTKVALRCSNEEELLTLQAQAQSLNLCARSIQDAWVNVTCLVVVGIYILGRGRTQIAAGSRTVLGILGPVRLVNRITGRYISRSPTLSSDMSSQAYPHNPSNMNRPQYNHPPHDPYNQDDSKPPFDDLIDEYSKPYAAHSGHQTYAVNTSPSMSPPEHRRGPSYPLASKPHFYKNSEDSTPELGAVEYPPKSHIKDVDDRPLWKKILPESLACRLFVLTVLIETTVDLAIEGELLVRVQAEEDSTNRRMPVYLTIFALAHVFQFIMAVDAVYARNTLQFIFLTMFNALFLVYAIIQISEIRDAVNANSEGAGITSIPVNVLTAIIPVVIAVSEIAYIALGWKIYDEFGWKVYKFLGADRRIKKMYANYQIYECLVKFDVFFWAGFSVQFIWLVLNKADWEYYVTCAALPLSLVLLIEGHLAARHENKWMMATFMSGCVSAMVYFVYKLVKVLMYKDKPEFSRIWGTLTVFSVIAIVLLFATFIFSVLVMRKFGCGLKNSLKRKNAHQRFGSRPLNGPASANPNRMSID</sequence>
<feature type="transmembrane region" description="Helical" evidence="5">
    <location>
        <begin position="395"/>
        <end position="417"/>
    </location>
</feature>
<reference evidence="6 7" key="1">
    <citation type="submission" date="2015-12" db="EMBL/GenBank/DDBJ databases">
        <title>Draft genome sequence of Moniliophthora roreri, the causal agent of frosty pod rot of cacao.</title>
        <authorList>
            <person name="Aime M.C."/>
            <person name="Diaz-Valderrama J.R."/>
            <person name="Kijpornyongpan T."/>
            <person name="Phillips-Mora W."/>
        </authorList>
    </citation>
    <scope>NUCLEOTIDE SEQUENCE [LARGE SCALE GENOMIC DNA]</scope>
    <source>
        <strain evidence="6 7">MCA 2952</strain>
    </source>
</reference>
<feature type="region of interest" description="Disordered" evidence="4">
    <location>
        <begin position="653"/>
        <end position="673"/>
    </location>
</feature>
<feature type="compositionally biased region" description="Polar residues" evidence="4">
    <location>
        <begin position="228"/>
        <end position="252"/>
    </location>
</feature>
<protein>
    <recommendedName>
        <fullName evidence="1">peptidyl-tRNA hydrolase</fullName>
        <ecNumber evidence="1">3.1.1.29</ecNumber>
    </recommendedName>
</protein>
<evidence type="ECO:0000256" key="5">
    <source>
        <dbReference type="SAM" id="Phobius"/>
    </source>
</evidence>
<keyword evidence="5" id="KW-0472">Membrane</keyword>
<feature type="compositionally biased region" description="Polar residues" evidence="4">
    <location>
        <begin position="663"/>
        <end position="673"/>
    </location>
</feature>
<dbReference type="EC" id="3.1.1.29" evidence="1"/>
<dbReference type="PANTHER" id="PTHR34391:SF2">
    <property type="entry name" value="TRP C-TERMINAL DOMAIN-CONTAINING PROTEIN"/>
    <property type="match status" value="1"/>
</dbReference>
<organism evidence="6 7">
    <name type="scientific">Moniliophthora roreri</name>
    <name type="common">Frosty pod rot fungus</name>
    <name type="synonym">Monilia roreri</name>
    <dbReference type="NCBI Taxonomy" id="221103"/>
    <lineage>
        <taxon>Eukaryota</taxon>
        <taxon>Fungi</taxon>
        <taxon>Dikarya</taxon>
        <taxon>Basidiomycota</taxon>
        <taxon>Agaricomycotina</taxon>
        <taxon>Agaricomycetes</taxon>
        <taxon>Agaricomycetidae</taxon>
        <taxon>Agaricales</taxon>
        <taxon>Marasmiineae</taxon>
        <taxon>Marasmiaceae</taxon>
        <taxon>Moniliophthora</taxon>
    </lineage>
</organism>
<dbReference type="Proteomes" id="UP000054988">
    <property type="component" value="Unassembled WGS sequence"/>
</dbReference>
<feature type="transmembrane region" description="Helical" evidence="5">
    <location>
        <begin position="463"/>
        <end position="484"/>
    </location>
</feature>
<dbReference type="InterPro" id="IPR002833">
    <property type="entry name" value="PTH2"/>
</dbReference>
<evidence type="ECO:0000256" key="3">
    <source>
        <dbReference type="ARBA" id="ARBA00048707"/>
    </source>
</evidence>
<feature type="transmembrane region" description="Helical" evidence="5">
    <location>
        <begin position="515"/>
        <end position="538"/>
    </location>
</feature>
<dbReference type="AlphaFoldDB" id="A0A0W0FXZ0"/>
<dbReference type="GO" id="GO:0005794">
    <property type="term" value="C:Golgi apparatus"/>
    <property type="evidence" value="ECO:0007669"/>
    <property type="project" value="TreeGrafter"/>
</dbReference>
<keyword evidence="5" id="KW-0812">Transmembrane</keyword>
<feature type="transmembrane region" description="Helical" evidence="5">
    <location>
        <begin position="6"/>
        <end position="24"/>
    </location>
</feature>
<evidence type="ECO:0000256" key="1">
    <source>
        <dbReference type="ARBA" id="ARBA00013260"/>
    </source>
</evidence>